<reference evidence="2 3" key="1">
    <citation type="submission" date="2018-11" db="EMBL/GenBank/DDBJ databases">
        <authorList>
            <consortium name="Pathogen Informatics"/>
        </authorList>
    </citation>
    <scope>NUCLEOTIDE SEQUENCE [LARGE SCALE GENOMIC DNA]</scope>
</reference>
<dbReference type="GO" id="GO:0004714">
    <property type="term" value="F:transmembrane receptor protein tyrosine kinase activity"/>
    <property type="evidence" value="ECO:0007669"/>
    <property type="project" value="TreeGrafter"/>
</dbReference>
<gene>
    <name evidence="2" type="ORF">DILT_LOCUS1124</name>
</gene>
<dbReference type="GO" id="GO:0007169">
    <property type="term" value="P:cell surface receptor protein tyrosine kinase signaling pathway"/>
    <property type="evidence" value="ECO:0007669"/>
    <property type="project" value="TreeGrafter"/>
</dbReference>
<keyword evidence="3" id="KW-1185">Reference proteome</keyword>
<dbReference type="AlphaFoldDB" id="A0A3P6RE40"/>
<evidence type="ECO:0000259" key="1">
    <source>
        <dbReference type="PROSITE" id="PS50011"/>
    </source>
</evidence>
<dbReference type="GO" id="GO:0043235">
    <property type="term" value="C:receptor complex"/>
    <property type="evidence" value="ECO:0007669"/>
    <property type="project" value="TreeGrafter"/>
</dbReference>
<sequence>MLNPTTIKCFQIGDFGLCRKKGSSYPWGERPVKWSAPEVLENKENFSTKSDIWSYGIVLWEVYSLGLEPFSGIPNSELSKALKKAFDENKCPLQFPDDTPDVVKEEAVDFFFTCEKTSTSSIFVTVRSYTSFIFVVELLADCSQPSFKR</sequence>
<dbReference type="InterPro" id="IPR020635">
    <property type="entry name" value="Tyr_kinase_cat_dom"/>
</dbReference>
<dbReference type="Gene3D" id="1.10.510.10">
    <property type="entry name" value="Transferase(Phosphotransferase) domain 1"/>
    <property type="match status" value="1"/>
</dbReference>
<organism evidence="2 3">
    <name type="scientific">Dibothriocephalus latus</name>
    <name type="common">Fish tapeworm</name>
    <name type="synonym">Diphyllobothrium latum</name>
    <dbReference type="NCBI Taxonomy" id="60516"/>
    <lineage>
        <taxon>Eukaryota</taxon>
        <taxon>Metazoa</taxon>
        <taxon>Spiralia</taxon>
        <taxon>Lophotrochozoa</taxon>
        <taxon>Platyhelminthes</taxon>
        <taxon>Cestoda</taxon>
        <taxon>Eucestoda</taxon>
        <taxon>Diphyllobothriidea</taxon>
        <taxon>Diphyllobothriidae</taxon>
        <taxon>Dibothriocephalus</taxon>
    </lineage>
</organism>
<dbReference type="GO" id="GO:0005886">
    <property type="term" value="C:plasma membrane"/>
    <property type="evidence" value="ECO:0007669"/>
    <property type="project" value="TreeGrafter"/>
</dbReference>
<dbReference type="Pfam" id="PF07714">
    <property type="entry name" value="PK_Tyr_Ser-Thr"/>
    <property type="match status" value="1"/>
</dbReference>
<dbReference type="SMART" id="SM00219">
    <property type="entry name" value="TyrKc"/>
    <property type="match status" value="1"/>
</dbReference>
<dbReference type="PANTHER" id="PTHR24416">
    <property type="entry name" value="TYROSINE-PROTEIN KINASE RECEPTOR"/>
    <property type="match status" value="1"/>
</dbReference>
<dbReference type="PROSITE" id="PS50011">
    <property type="entry name" value="PROTEIN_KINASE_DOM"/>
    <property type="match status" value="1"/>
</dbReference>
<evidence type="ECO:0000313" key="2">
    <source>
        <dbReference type="EMBL" id="VDK40288.1"/>
    </source>
</evidence>
<proteinExistence type="predicted"/>
<dbReference type="SUPFAM" id="SSF56112">
    <property type="entry name" value="Protein kinase-like (PK-like)"/>
    <property type="match status" value="1"/>
</dbReference>
<dbReference type="EMBL" id="UYRU01006662">
    <property type="protein sequence ID" value="VDK40288.1"/>
    <property type="molecule type" value="Genomic_DNA"/>
</dbReference>
<protein>
    <recommendedName>
        <fullName evidence="1">Protein kinase domain-containing protein</fullName>
    </recommendedName>
</protein>
<dbReference type="InterPro" id="IPR000719">
    <property type="entry name" value="Prot_kinase_dom"/>
</dbReference>
<feature type="domain" description="Protein kinase" evidence="1">
    <location>
        <begin position="1"/>
        <end position="149"/>
    </location>
</feature>
<evidence type="ECO:0000313" key="3">
    <source>
        <dbReference type="Proteomes" id="UP000281553"/>
    </source>
</evidence>
<accession>A0A3P6RE40</accession>
<dbReference type="InterPro" id="IPR050122">
    <property type="entry name" value="RTK"/>
</dbReference>
<dbReference type="InterPro" id="IPR011009">
    <property type="entry name" value="Kinase-like_dom_sf"/>
</dbReference>
<dbReference type="Proteomes" id="UP000281553">
    <property type="component" value="Unassembled WGS sequence"/>
</dbReference>
<dbReference type="InterPro" id="IPR001245">
    <property type="entry name" value="Ser-Thr/Tyr_kinase_cat_dom"/>
</dbReference>
<name>A0A3P6RE40_DIBLA</name>
<dbReference type="PANTHER" id="PTHR24416:SF611">
    <property type="entry name" value="TYROSINE-PROTEIN KINASE TRANSMEMBRANE RECEPTOR ROR"/>
    <property type="match status" value="1"/>
</dbReference>
<dbReference type="OrthoDB" id="28230at2759"/>
<dbReference type="GO" id="GO:0005524">
    <property type="term" value="F:ATP binding"/>
    <property type="evidence" value="ECO:0007669"/>
    <property type="project" value="InterPro"/>
</dbReference>